<keyword evidence="3" id="KW-1185">Reference proteome</keyword>
<organism evidence="2 3">
    <name type="scientific">Paraphotobacterium marinum</name>
    <dbReference type="NCBI Taxonomy" id="1755811"/>
    <lineage>
        <taxon>Bacteria</taxon>
        <taxon>Pseudomonadati</taxon>
        <taxon>Pseudomonadota</taxon>
        <taxon>Gammaproteobacteria</taxon>
        <taxon>Vibrionales</taxon>
        <taxon>Vibrionaceae</taxon>
        <taxon>Paraphotobacterium</taxon>
    </lineage>
</organism>
<evidence type="ECO:0008006" key="4">
    <source>
        <dbReference type="Google" id="ProtNLM"/>
    </source>
</evidence>
<protein>
    <recommendedName>
        <fullName evidence="4">Lipoprotein</fullName>
    </recommendedName>
</protein>
<gene>
    <name evidence="2" type="ORF">CF386_09175</name>
</gene>
<sequence length="302" mass="32893">MKNKNIIVTSLIGIGLSLSLTACGGGGGDNSNPKPQPSYSNLTDDEIAARIDTIGGTNLSLNRVEFAQNNINFDFSASNLSGEVAPPGSFFEPKFKKAFNFNGDLKISKAAMAHSPTAGSYIISSSKLINQKEYVAFYKADNKFTAIEQPENLIKTEGTLLDKNQIKFIFPKILPEGGKDVLNITNGTNTVFNYATNDDKGDRYGSAWLNTDTRLKLNPSKCGDIQTKNPYWSKTSDKEQGGEDTIYKFDPSAPNSPESRTLIVPTGASQNCTIEVYNQKVGNNQSVRLINNGQIMSHPKDN</sequence>
<evidence type="ECO:0000313" key="2">
    <source>
        <dbReference type="EMBL" id="ASK79232.1"/>
    </source>
</evidence>
<reference evidence="2 3" key="1">
    <citation type="journal article" date="2016" name="Int. J. Syst. Evol. Microbiol.">
        <title>Paraphotobacterium marinum gen. nov., sp. nov., a member of the family Vibrionaceae, isolated from surface seawater.</title>
        <authorList>
            <person name="Huang Z."/>
            <person name="Dong C."/>
            <person name="Shao Z."/>
        </authorList>
    </citation>
    <scope>NUCLEOTIDE SEQUENCE [LARGE SCALE GENOMIC DNA]</scope>
    <source>
        <strain evidence="2 3">NSCS20N07D</strain>
    </source>
</reference>
<dbReference type="PROSITE" id="PS51257">
    <property type="entry name" value="PROKAR_LIPOPROTEIN"/>
    <property type="match status" value="1"/>
</dbReference>
<dbReference type="RefSeq" id="WP_089074140.1">
    <property type="nucleotide sequence ID" value="NZ_CBCSAM010000002.1"/>
</dbReference>
<dbReference type="EMBL" id="CP022356">
    <property type="protein sequence ID" value="ASK79232.1"/>
    <property type="molecule type" value="Genomic_DNA"/>
</dbReference>
<evidence type="ECO:0000313" key="3">
    <source>
        <dbReference type="Proteomes" id="UP000242175"/>
    </source>
</evidence>
<keyword evidence="1" id="KW-0732">Signal</keyword>
<proteinExistence type="predicted"/>
<dbReference type="Proteomes" id="UP000242175">
    <property type="component" value="Chromosome small"/>
</dbReference>
<evidence type="ECO:0000256" key="1">
    <source>
        <dbReference type="SAM" id="SignalP"/>
    </source>
</evidence>
<dbReference type="AlphaFoldDB" id="A0A220VGD3"/>
<name>A0A220VGD3_9GAMM</name>
<dbReference type="KEGG" id="pmai:CF386_09175"/>
<accession>A0A220VGD3</accession>
<feature type="chain" id="PRO_5012329769" description="Lipoprotein" evidence="1">
    <location>
        <begin position="25"/>
        <end position="302"/>
    </location>
</feature>
<feature type="signal peptide" evidence="1">
    <location>
        <begin position="1"/>
        <end position="24"/>
    </location>
</feature>